<dbReference type="Proteomes" id="UP001328107">
    <property type="component" value="Unassembled WGS sequence"/>
</dbReference>
<protein>
    <submittedName>
        <fullName evidence="1">Uncharacterized protein</fullName>
    </submittedName>
</protein>
<sequence>MSDAQLRRMDEIESLRQKAYTLSRSDRLGHLMIKSFDLIQSVHRDGMNSENLSWDLQALTREHAKTISEDPNSNEILRSLL</sequence>
<evidence type="ECO:0000313" key="1">
    <source>
        <dbReference type="EMBL" id="GMR41495.1"/>
    </source>
</evidence>
<gene>
    <name evidence="1" type="ORF">PMAYCL1PPCAC_11690</name>
</gene>
<dbReference type="EMBL" id="BTRK01000003">
    <property type="protein sequence ID" value="GMR41495.1"/>
    <property type="molecule type" value="Genomic_DNA"/>
</dbReference>
<reference evidence="2" key="1">
    <citation type="submission" date="2022-10" db="EMBL/GenBank/DDBJ databases">
        <title>Genome assembly of Pristionchus species.</title>
        <authorList>
            <person name="Yoshida K."/>
            <person name="Sommer R.J."/>
        </authorList>
    </citation>
    <scope>NUCLEOTIDE SEQUENCE [LARGE SCALE GENOMIC DNA]</scope>
    <source>
        <strain evidence="2">RS5460</strain>
    </source>
</reference>
<organism evidence="1 2">
    <name type="scientific">Pristionchus mayeri</name>
    <dbReference type="NCBI Taxonomy" id="1317129"/>
    <lineage>
        <taxon>Eukaryota</taxon>
        <taxon>Metazoa</taxon>
        <taxon>Ecdysozoa</taxon>
        <taxon>Nematoda</taxon>
        <taxon>Chromadorea</taxon>
        <taxon>Rhabditida</taxon>
        <taxon>Rhabditina</taxon>
        <taxon>Diplogasteromorpha</taxon>
        <taxon>Diplogasteroidea</taxon>
        <taxon>Neodiplogasteridae</taxon>
        <taxon>Pristionchus</taxon>
    </lineage>
</organism>
<comment type="caution">
    <text evidence="1">The sequence shown here is derived from an EMBL/GenBank/DDBJ whole genome shotgun (WGS) entry which is preliminary data.</text>
</comment>
<keyword evidence="2" id="KW-1185">Reference proteome</keyword>
<evidence type="ECO:0000313" key="2">
    <source>
        <dbReference type="Proteomes" id="UP001328107"/>
    </source>
</evidence>
<accession>A0AAN5CDR0</accession>
<dbReference type="AlphaFoldDB" id="A0AAN5CDR0"/>
<proteinExistence type="predicted"/>
<name>A0AAN5CDR0_9BILA</name>
<feature type="non-terminal residue" evidence="1">
    <location>
        <position position="81"/>
    </location>
</feature>